<dbReference type="Proteomes" id="UP000245535">
    <property type="component" value="Unassembled WGS sequence"/>
</dbReference>
<proteinExistence type="predicted"/>
<evidence type="ECO:0000313" key="1">
    <source>
        <dbReference type="EMBL" id="PWJ40180.1"/>
    </source>
</evidence>
<protein>
    <submittedName>
        <fullName evidence="1">Uncharacterized protein</fullName>
    </submittedName>
</protein>
<dbReference type="OrthoDB" id="978935at2"/>
<dbReference type="RefSeq" id="WP_109620678.1">
    <property type="nucleotide sequence ID" value="NZ_QGDO01000005.1"/>
</dbReference>
<accession>A0A315Z8Z9</accession>
<comment type="caution">
    <text evidence="1">The sequence shown here is derived from an EMBL/GenBank/DDBJ whole genome shotgun (WGS) entry which is preliminary data.</text>
</comment>
<dbReference type="EMBL" id="QGDO01000005">
    <property type="protein sequence ID" value="PWJ40180.1"/>
    <property type="molecule type" value="Genomic_DNA"/>
</dbReference>
<evidence type="ECO:0000313" key="2">
    <source>
        <dbReference type="Proteomes" id="UP000245535"/>
    </source>
</evidence>
<keyword evidence="2" id="KW-1185">Reference proteome</keyword>
<gene>
    <name evidence="1" type="ORF">BC781_105248</name>
</gene>
<organism evidence="1 2">
    <name type="scientific">Sediminitomix flava</name>
    <dbReference type="NCBI Taxonomy" id="379075"/>
    <lineage>
        <taxon>Bacteria</taxon>
        <taxon>Pseudomonadati</taxon>
        <taxon>Bacteroidota</taxon>
        <taxon>Cytophagia</taxon>
        <taxon>Cytophagales</taxon>
        <taxon>Flammeovirgaceae</taxon>
        <taxon>Sediminitomix</taxon>
    </lineage>
</organism>
<sequence length="165" mass="19276">MKLLSVEIYKALKNLKGASLEQVVYHVWTNTANKKEMFECLDWMEIRFTDKSRITLTAGEESDGIKVVSLDLVKERKEVIDKFNGQIDILSYDMNDSKLWEPIISKEILDVKFNTNRNGEAFDDELYLHFEVKNEEGETEPYIVLITLSHEEGLIAEFYEELEDE</sequence>
<reference evidence="1 2" key="1">
    <citation type="submission" date="2018-03" db="EMBL/GenBank/DDBJ databases">
        <title>Genomic Encyclopedia of Archaeal and Bacterial Type Strains, Phase II (KMG-II): from individual species to whole genera.</title>
        <authorList>
            <person name="Goeker M."/>
        </authorList>
    </citation>
    <scope>NUCLEOTIDE SEQUENCE [LARGE SCALE GENOMIC DNA]</scope>
    <source>
        <strain evidence="1 2">DSM 28229</strain>
    </source>
</reference>
<dbReference type="AlphaFoldDB" id="A0A315Z8Z9"/>
<name>A0A315Z8Z9_SEDFL</name>